<name>A0A328ZM78_9BURK</name>
<dbReference type="Pfam" id="PF01936">
    <property type="entry name" value="NYN"/>
    <property type="match status" value="1"/>
</dbReference>
<gene>
    <name evidence="3" type="ORF">AX018_100330</name>
</gene>
<dbReference type="PANTHER" id="PTHR35811">
    <property type="entry name" value="SLR1870 PROTEIN"/>
    <property type="match status" value="1"/>
</dbReference>
<dbReference type="Gene3D" id="3.40.50.1010">
    <property type="entry name" value="5'-nuclease"/>
    <property type="match status" value="1"/>
</dbReference>
<feature type="domain" description="NYN" evidence="2">
    <location>
        <begin position="2"/>
        <end position="134"/>
    </location>
</feature>
<proteinExistence type="predicted"/>
<organism evidence="3 4">
    <name type="scientific">Paracidovorax anthurii</name>
    <dbReference type="NCBI Taxonomy" id="78229"/>
    <lineage>
        <taxon>Bacteria</taxon>
        <taxon>Pseudomonadati</taxon>
        <taxon>Pseudomonadota</taxon>
        <taxon>Betaproteobacteria</taxon>
        <taxon>Burkholderiales</taxon>
        <taxon>Comamonadaceae</taxon>
        <taxon>Paracidovorax</taxon>
    </lineage>
</organism>
<dbReference type="Proteomes" id="UP000248856">
    <property type="component" value="Unassembled WGS sequence"/>
</dbReference>
<comment type="caution">
    <text evidence="3">The sequence shown here is derived from an EMBL/GenBank/DDBJ whole genome shotgun (WGS) entry which is preliminary data.</text>
</comment>
<feature type="compositionally biased region" description="Low complexity" evidence="1">
    <location>
        <begin position="183"/>
        <end position="227"/>
    </location>
</feature>
<evidence type="ECO:0000313" key="3">
    <source>
        <dbReference type="EMBL" id="RAR85802.1"/>
    </source>
</evidence>
<evidence type="ECO:0000313" key="4">
    <source>
        <dbReference type="Proteomes" id="UP000248856"/>
    </source>
</evidence>
<dbReference type="GO" id="GO:0004540">
    <property type="term" value="F:RNA nuclease activity"/>
    <property type="evidence" value="ECO:0007669"/>
    <property type="project" value="InterPro"/>
</dbReference>
<dbReference type="CDD" id="cd11297">
    <property type="entry name" value="PIN_LabA-like_N_1"/>
    <property type="match status" value="1"/>
</dbReference>
<keyword evidence="4" id="KW-1185">Reference proteome</keyword>
<dbReference type="EMBL" id="QLTA01000003">
    <property type="protein sequence ID" value="RAR85802.1"/>
    <property type="molecule type" value="Genomic_DNA"/>
</dbReference>
<dbReference type="PANTHER" id="PTHR35811:SF1">
    <property type="entry name" value="HTH OST-TYPE DOMAIN-CONTAINING PROTEIN"/>
    <property type="match status" value="1"/>
</dbReference>
<protein>
    <submittedName>
        <fullName evidence="3">NYN domain-containing protein</fullName>
    </submittedName>
</protein>
<feature type="region of interest" description="Disordered" evidence="1">
    <location>
        <begin position="164"/>
        <end position="227"/>
    </location>
</feature>
<reference evidence="3 4" key="1">
    <citation type="submission" date="2018-06" db="EMBL/GenBank/DDBJ databases">
        <title>Genomic Encyclopedia of Archaeal and Bacterial Type Strains, Phase II (KMG-II): from individual species to whole genera.</title>
        <authorList>
            <person name="Goeker M."/>
        </authorList>
    </citation>
    <scope>NUCLEOTIDE SEQUENCE [LARGE SCALE GENOMIC DNA]</scope>
    <source>
        <strain evidence="3 4">CFPB 3232</strain>
    </source>
</reference>
<dbReference type="RefSeq" id="WP_111875704.1">
    <property type="nucleotide sequence ID" value="NZ_CBCSGC010000038.1"/>
</dbReference>
<accession>A0A328ZM78</accession>
<evidence type="ECO:0000256" key="1">
    <source>
        <dbReference type="SAM" id="MobiDB-lite"/>
    </source>
</evidence>
<sequence>MTAFFIDADNLCAPSWVEEACRVLEAHEGGMSVRRAYGSAEKLKGLGEVLRTRLIRPYMNLSLPKNTTDVAMAVDVMELSYATPRPASIAIGSGDADFVPLVLRLRERGFRVVCVTERGKMAAEVVYAYDKVHFVGSDSAAQEPAAVPQDDAAALAVNPAAAKAPAPVSPAARKPPAKKAAAKQRAATAKTGAAPVPAKKAPAKKASPAAKKAPASSSTAKSASAAPEQVTVRHILDHAPALESGQPQPLGEIARLLHDAKLLGKNAASTKLFKKFPHHFELLPTRQPNKVRYLLPPH</sequence>
<feature type="compositionally biased region" description="Low complexity" evidence="1">
    <location>
        <begin position="164"/>
        <end position="174"/>
    </location>
</feature>
<dbReference type="InterPro" id="IPR021139">
    <property type="entry name" value="NYN"/>
</dbReference>
<dbReference type="AlphaFoldDB" id="A0A328ZM78"/>
<dbReference type="OrthoDB" id="9783963at2"/>
<evidence type="ECO:0000259" key="2">
    <source>
        <dbReference type="Pfam" id="PF01936"/>
    </source>
</evidence>